<dbReference type="EMBL" id="MU393507">
    <property type="protein sequence ID" value="KAI4863283.1"/>
    <property type="molecule type" value="Genomic_DNA"/>
</dbReference>
<name>A0ACB9YVQ1_9PEZI</name>
<accession>A0ACB9YVQ1</accession>
<dbReference type="Proteomes" id="UP001497700">
    <property type="component" value="Unassembled WGS sequence"/>
</dbReference>
<protein>
    <submittedName>
        <fullName evidence="1">Arylamine N-acetyltransferase 3</fullName>
    </submittedName>
</protein>
<sequence length="335" mass="38600">MAGRPRYSRSQLEQFFNRIAVPESKRIYSVVSRSAAHRLEYLNLLLKHALVRIPFENLTQHYSWHRTVNVQPQHLFGKIVQQPSRRGGYCMENNSLFHTVLLSLGYDVFMAGARVYDKESDRYGGFSHCVNIVIVEGMHWMVDIGFGANGPTKLMPLLVAFRGYPHIEGTLSHTRLVREPIPQQIDQTQKVWIYQHRLQPEAEWTPMYCFVDFEFLPEDIRGMNLSPWRSPSSWFTQKVVLSRFTTTREADEGDGPGSAGESAVSEGDLDGALVLFEDTLKWRRGGTTRFEIRFENEAQRVDAIKRYFGIELDEEDREAIRGTVSEIKRQAPIIS</sequence>
<proteinExistence type="predicted"/>
<keyword evidence="2" id="KW-1185">Reference proteome</keyword>
<evidence type="ECO:0000313" key="2">
    <source>
        <dbReference type="Proteomes" id="UP001497700"/>
    </source>
</evidence>
<organism evidence="1 2">
    <name type="scientific">Hypoxylon rubiginosum</name>
    <dbReference type="NCBI Taxonomy" id="110542"/>
    <lineage>
        <taxon>Eukaryota</taxon>
        <taxon>Fungi</taxon>
        <taxon>Dikarya</taxon>
        <taxon>Ascomycota</taxon>
        <taxon>Pezizomycotina</taxon>
        <taxon>Sordariomycetes</taxon>
        <taxon>Xylariomycetidae</taxon>
        <taxon>Xylariales</taxon>
        <taxon>Hypoxylaceae</taxon>
        <taxon>Hypoxylon</taxon>
    </lineage>
</organism>
<comment type="caution">
    <text evidence="1">The sequence shown here is derived from an EMBL/GenBank/DDBJ whole genome shotgun (WGS) entry which is preliminary data.</text>
</comment>
<gene>
    <name evidence="1" type="ORF">F4820DRAFT_378658</name>
</gene>
<reference evidence="1 2" key="1">
    <citation type="journal article" date="2022" name="New Phytol.">
        <title>Ecological generalism drives hyperdiversity of secondary metabolite gene clusters in xylarialean endophytes.</title>
        <authorList>
            <person name="Franco M.E.E."/>
            <person name="Wisecaver J.H."/>
            <person name="Arnold A.E."/>
            <person name="Ju Y.M."/>
            <person name="Slot J.C."/>
            <person name="Ahrendt S."/>
            <person name="Moore L.P."/>
            <person name="Eastman K.E."/>
            <person name="Scott K."/>
            <person name="Konkel Z."/>
            <person name="Mondo S.J."/>
            <person name="Kuo A."/>
            <person name="Hayes R.D."/>
            <person name="Haridas S."/>
            <person name="Andreopoulos B."/>
            <person name="Riley R."/>
            <person name="LaButti K."/>
            <person name="Pangilinan J."/>
            <person name="Lipzen A."/>
            <person name="Amirebrahimi M."/>
            <person name="Yan J."/>
            <person name="Adam C."/>
            <person name="Keymanesh K."/>
            <person name="Ng V."/>
            <person name="Louie K."/>
            <person name="Northen T."/>
            <person name="Drula E."/>
            <person name="Henrissat B."/>
            <person name="Hsieh H.M."/>
            <person name="Youens-Clark K."/>
            <person name="Lutzoni F."/>
            <person name="Miadlikowska J."/>
            <person name="Eastwood D.C."/>
            <person name="Hamelin R.C."/>
            <person name="Grigoriev I.V."/>
            <person name="U'Ren J.M."/>
        </authorList>
    </citation>
    <scope>NUCLEOTIDE SEQUENCE [LARGE SCALE GENOMIC DNA]</scope>
    <source>
        <strain evidence="1 2">CBS 119005</strain>
    </source>
</reference>
<evidence type="ECO:0000313" key="1">
    <source>
        <dbReference type="EMBL" id="KAI4863283.1"/>
    </source>
</evidence>